<feature type="signal peptide" evidence="9">
    <location>
        <begin position="1"/>
        <end position="25"/>
    </location>
</feature>
<dbReference type="GO" id="GO:0008800">
    <property type="term" value="F:beta-lactamase activity"/>
    <property type="evidence" value="ECO:0007669"/>
    <property type="project" value="UniProtKB-UniRule"/>
</dbReference>
<comment type="catalytic activity">
    <reaction evidence="1 8">
        <text>a beta-lactam + H2O = a substituted beta-amino acid</text>
        <dbReference type="Rhea" id="RHEA:20401"/>
        <dbReference type="ChEBI" id="CHEBI:15377"/>
        <dbReference type="ChEBI" id="CHEBI:35627"/>
        <dbReference type="ChEBI" id="CHEBI:140347"/>
        <dbReference type="EC" id="3.5.2.6"/>
    </reaction>
</comment>
<dbReference type="InterPro" id="IPR001460">
    <property type="entry name" value="PCN-bd_Tpept"/>
</dbReference>
<comment type="caution">
    <text evidence="11">The sequence shown here is derived from an EMBL/GenBank/DDBJ whole genome shotgun (WGS) entry which is preliminary data.</text>
</comment>
<proteinExistence type="inferred from homology"/>
<organism evidence="11">
    <name type="scientific">Salmonella infantis</name>
    <dbReference type="NCBI Taxonomy" id="595"/>
    <lineage>
        <taxon>Bacteria</taxon>
        <taxon>Pseudomonadati</taxon>
        <taxon>Pseudomonadota</taxon>
        <taxon>Gammaproteobacteria</taxon>
        <taxon>Enterobacterales</taxon>
        <taxon>Enterobacteriaceae</taxon>
        <taxon>Salmonella</taxon>
    </lineage>
</organism>
<dbReference type="InterPro" id="IPR012338">
    <property type="entry name" value="Beta-lactam/transpept-like"/>
</dbReference>
<evidence type="ECO:0000256" key="8">
    <source>
        <dbReference type="RuleBase" id="RU361140"/>
    </source>
</evidence>
<protein>
    <recommendedName>
        <fullName evidence="3 8">Beta-lactamase</fullName>
        <ecNumber evidence="3 8">3.5.2.6</ecNumber>
    </recommendedName>
</protein>
<feature type="chain" id="PRO_5028320032" description="Beta-lactamase" evidence="9">
    <location>
        <begin position="26"/>
        <end position="142"/>
    </location>
</feature>
<dbReference type="EMBL" id="DAAQZW010000334">
    <property type="protein sequence ID" value="HAE1468059.1"/>
    <property type="molecule type" value="Genomic_DNA"/>
</dbReference>
<evidence type="ECO:0000256" key="9">
    <source>
        <dbReference type="SAM" id="SignalP"/>
    </source>
</evidence>
<evidence type="ECO:0000256" key="4">
    <source>
        <dbReference type="ARBA" id="ARBA00022729"/>
    </source>
</evidence>
<evidence type="ECO:0000256" key="6">
    <source>
        <dbReference type="ARBA" id="ARBA00023251"/>
    </source>
</evidence>
<dbReference type="AlphaFoldDB" id="A0A726RNH8"/>
<keyword evidence="4 9" id="KW-0732">Signal</keyword>
<evidence type="ECO:0000256" key="3">
    <source>
        <dbReference type="ARBA" id="ARBA00012865"/>
    </source>
</evidence>
<dbReference type="PROSITE" id="PS00337">
    <property type="entry name" value="BETA_LACTAMASE_D"/>
    <property type="match status" value="1"/>
</dbReference>
<gene>
    <name evidence="11" type="ORF">G3A11_24290</name>
</gene>
<feature type="modified residue" description="N6-carboxylysine" evidence="7">
    <location>
        <position position="74"/>
    </location>
</feature>
<dbReference type="SUPFAM" id="SSF56601">
    <property type="entry name" value="beta-lactamase/transpeptidase-like"/>
    <property type="match status" value="1"/>
</dbReference>
<dbReference type="Pfam" id="PF00905">
    <property type="entry name" value="Transpeptidase"/>
    <property type="match status" value="1"/>
</dbReference>
<dbReference type="GO" id="GO:0017001">
    <property type="term" value="P:antibiotic catabolic process"/>
    <property type="evidence" value="ECO:0007669"/>
    <property type="project" value="InterPro"/>
</dbReference>
<dbReference type="GO" id="GO:0046677">
    <property type="term" value="P:response to antibiotic"/>
    <property type="evidence" value="ECO:0007669"/>
    <property type="project" value="UniProtKB-UniRule"/>
</dbReference>
<sequence>MKNTIHINFAIFLIIANIIYSSASASTDISTVASPLFEGTEGCFLLYDASTNAEIAQFNKAKCATQMAPDSTFKIALSLMAFDAEIIDQKTIFKWDKTPKGMEIWNSNHTPKTWMQFSVVWVSQEITQKIGLNKIKNYLKDF</sequence>
<feature type="non-terminal residue" evidence="11">
    <location>
        <position position="142"/>
    </location>
</feature>
<reference evidence="11" key="2">
    <citation type="submission" date="2019-10" db="EMBL/GenBank/DDBJ databases">
        <authorList>
            <consortium name="NCBI Pathogen Detection Project"/>
        </authorList>
    </citation>
    <scope>NUCLEOTIDE SEQUENCE</scope>
    <source>
        <strain evidence="11">Salmonella enterica</strain>
    </source>
</reference>
<evidence type="ECO:0000256" key="1">
    <source>
        <dbReference type="ARBA" id="ARBA00001526"/>
    </source>
</evidence>
<accession>A0A726RNH8</accession>
<evidence type="ECO:0000313" key="11">
    <source>
        <dbReference type="EMBL" id="HAE1468059.1"/>
    </source>
</evidence>
<keyword evidence="5 8" id="KW-0378">Hydrolase</keyword>
<evidence type="ECO:0000256" key="2">
    <source>
        <dbReference type="ARBA" id="ARBA00007898"/>
    </source>
</evidence>
<evidence type="ECO:0000259" key="10">
    <source>
        <dbReference type="Pfam" id="PF00905"/>
    </source>
</evidence>
<evidence type="ECO:0000256" key="7">
    <source>
        <dbReference type="PIRSR" id="PIRSR602137-50"/>
    </source>
</evidence>
<feature type="domain" description="Penicillin-binding protein transpeptidase" evidence="10">
    <location>
        <begin position="42"/>
        <end position="142"/>
    </location>
</feature>
<name>A0A726RNH8_SALIN</name>
<comment type="similarity">
    <text evidence="2 8">Belongs to the class-D beta-lactamase family.</text>
</comment>
<dbReference type="GO" id="GO:0008658">
    <property type="term" value="F:penicillin binding"/>
    <property type="evidence" value="ECO:0007669"/>
    <property type="project" value="InterPro"/>
</dbReference>
<keyword evidence="6 8" id="KW-0046">Antibiotic resistance</keyword>
<feature type="active site" description="Acyl-ester intermediate" evidence="7">
    <location>
        <position position="71"/>
    </location>
</feature>
<dbReference type="EC" id="3.5.2.6" evidence="3 8"/>
<reference evidence="11" key="1">
    <citation type="journal article" date="2018" name="Genome Biol.">
        <title>SKESA: strategic k-mer extension for scrupulous assemblies.</title>
        <authorList>
            <person name="Souvorov A."/>
            <person name="Agarwala R."/>
            <person name="Lipman D.J."/>
        </authorList>
    </citation>
    <scope>NUCLEOTIDE SEQUENCE</scope>
    <source>
        <strain evidence="11">Salmonella enterica</strain>
    </source>
</reference>
<dbReference type="InterPro" id="IPR002137">
    <property type="entry name" value="Beta-lactam_class-D_AS"/>
</dbReference>
<evidence type="ECO:0000256" key="5">
    <source>
        <dbReference type="ARBA" id="ARBA00022801"/>
    </source>
</evidence>
<dbReference type="Gene3D" id="3.40.710.10">
    <property type="entry name" value="DD-peptidase/beta-lactamase superfamily"/>
    <property type="match status" value="1"/>
</dbReference>